<dbReference type="Proteomes" id="UP001150266">
    <property type="component" value="Unassembled WGS sequence"/>
</dbReference>
<protein>
    <submittedName>
        <fullName evidence="1">Uncharacterized protein</fullName>
    </submittedName>
</protein>
<proteinExistence type="predicted"/>
<organism evidence="1 2">
    <name type="scientific">Lentinula aciculospora</name>
    <dbReference type="NCBI Taxonomy" id="153920"/>
    <lineage>
        <taxon>Eukaryota</taxon>
        <taxon>Fungi</taxon>
        <taxon>Dikarya</taxon>
        <taxon>Basidiomycota</taxon>
        <taxon>Agaricomycotina</taxon>
        <taxon>Agaricomycetes</taxon>
        <taxon>Agaricomycetidae</taxon>
        <taxon>Agaricales</taxon>
        <taxon>Marasmiineae</taxon>
        <taxon>Omphalotaceae</taxon>
        <taxon>Lentinula</taxon>
    </lineage>
</organism>
<sequence>MSWTRSSALNLGRSINLWRQLGAHHGAGQMLEAEAEVDAFWAKYDGIVERRIGKRLIFSAELRLSLKMAEVKDGEEKWTRESSFSNTLNNNPPSSTLVHQSTAAGVKPWALRIGLFNGQWLNRTDVAKGVSGFLFLCAGPFQCAGYANGKVTLVNPEVTQPELEKEFFIKLKPSILIKYSSYQTLTAKLLRKETYAYLKLFFNLVNVAKLQTEVHDLKEETDEDYILLVLEYTKEKFMVNNEYDEGNAKEVMRQWRPRQNDPRI</sequence>
<dbReference type="AlphaFoldDB" id="A0A9W9ASD5"/>
<reference evidence="1" key="1">
    <citation type="submission" date="2022-08" db="EMBL/GenBank/DDBJ databases">
        <title>A Global Phylogenomic Analysis of the Shiitake Genus Lentinula.</title>
        <authorList>
            <consortium name="DOE Joint Genome Institute"/>
            <person name="Sierra-Patev S."/>
            <person name="Min B."/>
            <person name="Naranjo-Ortiz M."/>
            <person name="Looney B."/>
            <person name="Konkel Z."/>
            <person name="Slot J.C."/>
            <person name="Sakamoto Y."/>
            <person name="Steenwyk J.L."/>
            <person name="Rokas A."/>
            <person name="Carro J."/>
            <person name="Camarero S."/>
            <person name="Ferreira P."/>
            <person name="Molpeceres G."/>
            <person name="Ruiz-Duenas F.J."/>
            <person name="Serrano A."/>
            <person name="Henrissat B."/>
            <person name="Drula E."/>
            <person name="Hughes K.W."/>
            <person name="Mata J.L."/>
            <person name="Ishikawa N.K."/>
            <person name="Vargas-Isla R."/>
            <person name="Ushijima S."/>
            <person name="Smith C.A."/>
            <person name="Ahrendt S."/>
            <person name="Andreopoulos W."/>
            <person name="He G."/>
            <person name="Labutti K."/>
            <person name="Lipzen A."/>
            <person name="Ng V."/>
            <person name="Riley R."/>
            <person name="Sandor L."/>
            <person name="Barry K."/>
            <person name="Martinez A.T."/>
            <person name="Xiao Y."/>
            <person name="Gibbons J.G."/>
            <person name="Terashima K."/>
            <person name="Grigoriev I.V."/>
            <person name="Hibbett D.S."/>
        </authorList>
    </citation>
    <scope>NUCLEOTIDE SEQUENCE</scope>
    <source>
        <strain evidence="1">JLM2183</strain>
    </source>
</reference>
<gene>
    <name evidence="1" type="ORF">J3R30DRAFT_3679239</name>
</gene>
<accession>A0A9W9ASD5</accession>
<dbReference type="EMBL" id="JAOTPV010000002">
    <property type="protein sequence ID" value="KAJ4487547.1"/>
    <property type="molecule type" value="Genomic_DNA"/>
</dbReference>
<evidence type="ECO:0000313" key="1">
    <source>
        <dbReference type="EMBL" id="KAJ4487547.1"/>
    </source>
</evidence>
<evidence type="ECO:0000313" key="2">
    <source>
        <dbReference type="Proteomes" id="UP001150266"/>
    </source>
</evidence>
<name>A0A9W9ASD5_9AGAR</name>
<comment type="caution">
    <text evidence="1">The sequence shown here is derived from an EMBL/GenBank/DDBJ whole genome shotgun (WGS) entry which is preliminary data.</text>
</comment>
<dbReference type="OrthoDB" id="2922289at2759"/>
<keyword evidence="2" id="KW-1185">Reference proteome</keyword>